<protein>
    <submittedName>
        <fullName evidence="2">CRISPR-associated protein Cas5</fullName>
    </submittedName>
</protein>
<geneLocation type="plasmid" evidence="3">
    <name>pSWKR38E2</name>
</geneLocation>
<dbReference type="EMBL" id="KT897280">
    <property type="protein sequence ID" value="ALT05864.1"/>
    <property type="molecule type" value="Genomic_DNA"/>
</dbReference>
<dbReference type="InterPro" id="IPR013421">
    <property type="entry name" value="CRISPR-assoc_prot_Cas5_HALMA"/>
</dbReference>
<proteinExistence type="predicted"/>
<sequence length="254" mass="29538">MRILSFNLKGDTAFFRTNSVNDADITYSYGHIHKVALLGMLGAILGLQGHNTAYMLYGDKYKYPEFYKVLKDIKIAIKPNAKKGSFTRKKQNMTNGCGCIKKGDTLMYTEQWLYNVNWDIFIDLDSMDKEISKILEDYILNSKAVYMPYLGKTNHPAVITNAKIVMGENQNEMEINIDSLFLLEDKSIKINNTINPFDMDNMNRYEYRELLPLEYTENICVYKKSIFTLTNKTCYLDKNIKNVVKIDKMNVYMF</sequence>
<evidence type="ECO:0000313" key="2">
    <source>
        <dbReference type="EMBL" id="ALT05660.1"/>
    </source>
</evidence>
<evidence type="ECO:0000313" key="3">
    <source>
        <dbReference type="EMBL" id="ALT05762.1"/>
    </source>
</evidence>
<dbReference type="EMBL" id="KT897279">
    <property type="protein sequence ID" value="ALT05762.1"/>
    <property type="molecule type" value="Genomic_DNA"/>
</dbReference>
<keyword evidence="2" id="KW-0614">Plasmid</keyword>
<name>A0A140C2R6_CLOBO</name>
<dbReference type="GO" id="GO:0051607">
    <property type="term" value="P:defense response to virus"/>
    <property type="evidence" value="ECO:0007669"/>
    <property type="project" value="UniProtKB-KW"/>
</dbReference>
<geneLocation type="plasmid" evidence="2">
    <name>pFWSKR40E1</name>
</geneLocation>
<accession>A0A140C2R6</accession>
<evidence type="ECO:0000313" key="4">
    <source>
        <dbReference type="EMBL" id="ALT05864.1"/>
    </source>
</evidence>
<dbReference type="EMBL" id="KT897278">
    <property type="protein sequence ID" value="ALT05660.1"/>
    <property type="molecule type" value="Genomic_DNA"/>
</dbReference>
<organism evidence="2">
    <name type="scientific">Clostridium botulinum</name>
    <dbReference type="NCBI Taxonomy" id="1491"/>
    <lineage>
        <taxon>Bacteria</taxon>
        <taxon>Bacillati</taxon>
        <taxon>Bacillota</taxon>
        <taxon>Clostridia</taxon>
        <taxon>Eubacteriales</taxon>
        <taxon>Clostridiaceae</taxon>
        <taxon>Clostridium</taxon>
    </lineage>
</organism>
<reference evidence="2" key="1">
    <citation type="journal article" date="2016" name="Genome Biol. Evol.">
        <title>Evolution of chromosomal Clostridium botulinum type E neurotoxin gene clusters: evidence provided by their rare plasmid borne counterparts.</title>
        <authorList>
            <person name="Carter A.T."/>
            <person name="Austin J.W."/>
            <person name="Weedmark K.A."/>
            <person name="Peck M.W."/>
        </authorList>
    </citation>
    <scope>NUCLEOTIDE SEQUENCE</scope>
    <source>
        <strain evidence="4">FI1111E1</strain>
        <strain evidence="2">FWSKR40E1</strain>
        <strain evidence="3">SWKR38E2</strain>
        <plasmid evidence="4">pFI1111E1</plasmid>
        <plasmid evidence="2">pFWSKR40E1</plasmid>
        <plasmid evidence="3">pSWKR38E2</plasmid>
    </source>
</reference>
<dbReference type="InterPro" id="IPR013422">
    <property type="entry name" value="CRISPR-assoc_prot_Cas5_N"/>
</dbReference>
<dbReference type="NCBIfam" id="TIGR02593">
    <property type="entry name" value="CRISPR_cas5"/>
    <property type="match status" value="1"/>
</dbReference>
<geneLocation type="plasmid" evidence="4">
    <name>pFI1111E1</name>
</geneLocation>
<evidence type="ECO:0000256" key="1">
    <source>
        <dbReference type="ARBA" id="ARBA00023118"/>
    </source>
</evidence>
<dbReference type="AlphaFoldDB" id="A0A140C2R6"/>
<dbReference type="RefSeq" id="WP_172688201.1">
    <property type="nucleotide sequence ID" value="NZ_KT897278.1"/>
</dbReference>
<keyword evidence="1" id="KW-0051">Antiviral defense</keyword>
<dbReference type="NCBIfam" id="TIGR02592">
    <property type="entry name" value="cas_Cas5h"/>
    <property type="match status" value="1"/>
</dbReference>